<evidence type="ECO:0008006" key="4">
    <source>
        <dbReference type="Google" id="ProtNLM"/>
    </source>
</evidence>
<feature type="chain" id="PRO_5044501387" description="Serine/threonine protein kinase" evidence="1">
    <location>
        <begin position="34"/>
        <end position="804"/>
    </location>
</feature>
<evidence type="ECO:0000256" key="1">
    <source>
        <dbReference type="SAM" id="SignalP"/>
    </source>
</evidence>
<dbReference type="AlphaFoldDB" id="A0A367P7N3"/>
<evidence type="ECO:0000313" key="3">
    <source>
        <dbReference type="Proteomes" id="UP000253501"/>
    </source>
</evidence>
<sequence>MTICSSPKASAAAVPCLRTVFASLCLWCSLLFALSGCGSGGGDGGGGARLAVEASDAWTLCATENKTCVFSGTHQVKYGTETQYVIKSFTGGTPCDNGVFGDPAPGATKSCWYDAGATSAVENSWVACGYENSFCSFDGTRVVKYGTVTQYVTKTFSDGVGCNNGVFGDPAPGAAKGCWYANTATEPATPTPSAGSPTRAVLSCNKPGTSVAAGGAGDAIEADFAGGDGTRMAAAGAAFQLRITTRTGADVVVNWQIADTWGTVRAQGSFPAAAGARTTTLDCMSALAGYFSISASLGSAPSGLRARGTRPDGIATFGVLPDLAPVLPAATFARQDLRRFGGQGAAYLLPGQACCTGDGYRPLYTTLGLSWANDNRNWYKMEPNGPNTFSAEADQLAPFFKPGDLMRLIQLDGIPAWASPTGAATHSYAPKSLADYQNYMGRVGQESDRIRKQYFPAQAANYYQVTWEPDYAGGLPWLDTDANLVAMYRATWQGIHGTDPSAVVMGITNAMVRENSKWLNRLVPQGLAPYLDGVSVHGYYDIGTSPSHPPERLVGDSDAAAAANALPASMRELRHAVASQLKRGARLFVTETGISYDIGTSYGPAYPTPNVLYGHGAVVARTHLILLGEGADVTFVFYASDTPEAGGQAGYGLFFDLENAHGGYGPAQISPKPAAMAVAAMTRLIDGTNTLGPLTDLPAGAYGYAFQRLGGGKVVTALWAHSNASWNAAAGFSTTFGIPYSLQVDAPGTSGQVSVLDMMGNPISVPYTNGSVNLQLTGTPIYVVSANAAVIQSRTTAPEGYVPQ</sequence>
<name>A0A367P7N3_CUPNE</name>
<reference evidence="2 3" key="1">
    <citation type="submission" date="2018-04" db="EMBL/GenBank/DDBJ databases">
        <title>Cupriavidus necator CR12 genome sequencing and assembly.</title>
        <authorList>
            <person name="Ben Fekih I."/>
            <person name="Mazhar H.S."/>
            <person name="Bello S.K."/>
            <person name="Rensing C."/>
        </authorList>
    </citation>
    <scope>NUCLEOTIDE SEQUENCE [LARGE SCALE GENOMIC DNA]</scope>
    <source>
        <strain evidence="2 3">CR12</strain>
    </source>
</reference>
<gene>
    <name evidence="2" type="ORF">DDK22_35000</name>
</gene>
<dbReference type="Gene3D" id="3.20.20.80">
    <property type="entry name" value="Glycosidases"/>
    <property type="match status" value="1"/>
</dbReference>
<accession>A0A367P7N3</accession>
<organism evidence="2 3">
    <name type="scientific">Cupriavidus necator</name>
    <name type="common">Alcaligenes eutrophus</name>
    <name type="synonym">Ralstonia eutropha</name>
    <dbReference type="NCBI Taxonomy" id="106590"/>
    <lineage>
        <taxon>Bacteria</taxon>
        <taxon>Pseudomonadati</taxon>
        <taxon>Pseudomonadota</taxon>
        <taxon>Betaproteobacteria</taxon>
        <taxon>Burkholderiales</taxon>
        <taxon>Burkholderiaceae</taxon>
        <taxon>Cupriavidus</taxon>
    </lineage>
</organism>
<keyword evidence="1" id="KW-0732">Signal</keyword>
<proteinExistence type="predicted"/>
<protein>
    <recommendedName>
        <fullName evidence="4">Serine/threonine protein kinase</fullName>
    </recommendedName>
</protein>
<feature type="signal peptide" evidence="1">
    <location>
        <begin position="1"/>
        <end position="33"/>
    </location>
</feature>
<dbReference type="InterPro" id="IPR017853">
    <property type="entry name" value="GH"/>
</dbReference>
<comment type="caution">
    <text evidence="2">The sequence shown here is derived from an EMBL/GenBank/DDBJ whole genome shotgun (WGS) entry which is preliminary data.</text>
</comment>
<dbReference type="Proteomes" id="UP000253501">
    <property type="component" value="Unassembled WGS sequence"/>
</dbReference>
<dbReference type="SUPFAM" id="SSF51445">
    <property type="entry name" value="(Trans)glycosidases"/>
    <property type="match status" value="1"/>
</dbReference>
<evidence type="ECO:0000313" key="2">
    <source>
        <dbReference type="EMBL" id="RCJ03848.1"/>
    </source>
</evidence>
<dbReference type="EMBL" id="QDHA01000123">
    <property type="protein sequence ID" value="RCJ03848.1"/>
    <property type="molecule type" value="Genomic_DNA"/>
</dbReference>
<dbReference type="RefSeq" id="WP_114135918.1">
    <property type="nucleotide sequence ID" value="NZ_CP068436.1"/>
</dbReference>